<keyword evidence="4" id="KW-0648">Protein biosynthesis</keyword>
<dbReference type="Pfam" id="PF14492">
    <property type="entry name" value="EFG_III"/>
    <property type="match status" value="1"/>
</dbReference>
<organism evidence="4 5">
    <name type="scientific">candidate division TA06 bacterium B3_TA06</name>
    <dbReference type="NCBI Taxonomy" id="2012487"/>
    <lineage>
        <taxon>Bacteria</taxon>
        <taxon>Bacteria division TA06</taxon>
    </lineage>
</organism>
<dbReference type="PROSITE" id="PS51722">
    <property type="entry name" value="G_TR_2"/>
    <property type="match status" value="1"/>
</dbReference>
<dbReference type="Gene3D" id="3.30.230.10">
    <property type="match status" value="1"/>
</dbReference>
<evidence type="ECO:0000313" key="4">
    <source>
        <dbReference type="EMBL" id="TKJ43741.1"/>
    </source>
</evidence>
<dbReference type="PRINTS" id="PR00315">
    <property type="entry name" value="ELONGATNFCT"/>
</dbReference>
<dbReference type="SUPFAM" id="SSF52540">
    <property type="entry name" value="P-loop containing nucleoside triphosphate hydrolases"/>
    <property type="match status" value="1"/>
</dbReference>
<dbReference type="InterPro" id="IPR027417">
    <property type="entry name" value="P-loop_NTPase"/>
</dbReference>
<dbReference type="Pfam" id="PF00009">
    <property type="entry name" value="GTP_EFTU"/>
    <property type="match status" value="1"/>
</dbReference>
<dbReference type="FunFam" id="3.30.230.10:FF:000003">
    <property type="entry name" value="Elongation factor G"/>
    <property type="match status" value="1"/>
</dbReference>
<dbReference type="Pfam" id="PF03764">
    <property type="entry name" value="EFG_IV"/>
    <property type="match status" value="1"/>
</dbReference>
<accession>A0A532V983</accession>
<dbReference type="InterPro" id="IPR035647">
    <property type="entry name" value="EFG_III/V"/>
</dbReference>
<dbReference type="InterPro" id="IPR020568">
    <property type="entry name" value="Ribosomal_Su5_D2-typ_SF"/>
</dbReference>
<dbReference type="Gene3D" id="2.40.30.10">
    <property type="entry name" value="Translation factors"/>
    <property type="match status" value="1"/>
</dbReference>
<reference evidence="4 5" key="1">
    <citation type="submission" date="2017-06" db="EMBL/GenBank/DDBJ databases">
        <title>Novel microbial phyla capable of carbon fixation and sulfur reduction in deep-sea sediments.</title>
        <authorList>
            <person name="Huang J."/>
            <person name="Baker B."/>
            <person name="Wang Y."/>
        </authorList>
    </citation>
    <scope>NUCLEOTIDE SEQUENCE [LARGE SCALE GENOMIC DNA]</scope>
    <source>
        <strain evidence="4">B3_TA06</strain>
    </source>
</reference>
<dbReference type="InterPro" id="IPR005517">
    <property type="entry name" value="Transl_elong_EFG/EF2_IV"/>
</dbReference>
<dbReference type="Gene3D" id="3.40.50.300">
    <property type="entry name" value="P-loop containing nucleotide triphosphate hydrolases"/>
    <property type="match status" value="1"/>
</dbReference>
<evidence type="ECO:0000256" key="1">
    <source>
        <dbReference type="ARBA" id="ARBA00022741"/>
    </source>
</evidence>
<protein>
    <submittedName>
        <fullName evidence="4">Elongation factor G</fullName>
    </submittedName>
</protein>
<dbReference type="SUPFAM" id="SSF54980">
    <property type="entry name" value="EF-G C-terminal domain-like"/>
    <property type="match status" value="2"/>
</dbReference>
<dbReference type="InterPro" id="IPR047872">
    <property type="entry name" value="EFG_IV"/>
</dbReference>
<dbReference type="EMBL" id="NJBO01000003">
    <property type="protein sequence ID" value="TKJ43741.1"/>
    <property type="molecule type" value="Genomic_DNA"/>
</dbReference>
<dbReference type="GO" id="GO:0003746">
    <property type="term" value="F:translation elongation factor activity"/>
    <property type="evidence" value="ECO:0007669"/>
    <property type="project" value="UniProtKB-KW"/>
</dbReference>
<dbReference type="InterPro" id="IPR035649">
    <property type="entry name" value="EFG_V"/>
</dbReference>
<dbReference type="NCBIfam" id="NF009381">
    <property type="entry name" value="PRK12740.1-5"/>
    <property type="match status" value="1"/>
</dbReference>
<evidence type="ECO:0000256" key="2">
    <source>
        <dbReference type="ARBA" id="ARBA00023134"/>
    </source>
</evidence>
<dbReference type="InterPro" id="IPR053905">
    <property type="entry name" value="EF-G-like_DII"/>
</dbReference>
<dbReference type="PANTHER" id="PTHR43261:SF6">
    <property type="entry name" value="ELONGATION FACTOR G-LIKE PROTEIN"/>
    <property type="match status" value="1"/>
</dbReference>
<dbReference type="Gene3D" id="3.30.70.240">
    <property type="match status" value="1"/>
</dbReference>
<feature type="domain" description="Tr-type G" evidence="3">
    <location>
        <begin position="27"/>
        <end position="217"/>
    </location>
</feature>
<gene>
    <name evidence="4" type="ORF">CEE36_03375</name>
</gene>
<comment type="caution">
    <text evidence="4">The sequence shown here is derived from an EMBL/GenBank/DDBJ whole genome shotgun (WGS) entry which is preliminary data.</text>
</comment>
<evidence type="ECO:0000259" key="3">
    <source>
        <dbReference type="PROSITE" id="PS51722"/>
    </source>
</evidence>
<name>A0A532V983_UNCT6</name>
<dbReference type="SUPFAM" id="SSF54211">
    <property type="entry name" value="Ribosomal protein S5 domain 2-like"/>
    <property type="match status" value="1"/>
</dbReference>
<dbReference type="SMART" id="SM00889">
    <property type="entry name" value="EFG_IV"/>
    <property type="match status" value="1"/>
</dbReference>
<dbReference type="InterPro" id="IPR009022">
    <property type="entry name" value="EFG_III"/>
</dbReference>
<dbReference type="CDD" id="cd01434">
    <property type="entry name" value="EFG_mtEFG1_IV"/>
    <property type="match status" value="1"/>
</dbReference>
<dbReference type="Pfam" id="PF00679">
    <property type="entry name" value="EFG_C"/>
    <property type="match status" value="1"/>
</dbReference>
<dbReference type="FunFam" id="3.30.70.240:FF:000001">
    <property type="entry name" value="Elongation factor G"/>
    <property type="match status" value="1"/>
</dbReference>
<dbReference type="InterPro" id="IPR000640">
    <property type="entry name" value="EFG_V-like"/>
</dbReference>
<keyword evidence="1" id="KW-0547">Nucleotide-binding</keyword>
<dbReference type="GO" id="GO:0003924">
    <property type="term" value="F:GTPase activity"/>
    <property type="evidence" value="ECO:0007669"/>
    <property type="project" value="InterPro"/>
</dbReference>
<dbReference type="GO" id="GO:0005525">
    <property type="term" value="F:GTP binding"/>
    <property type="evidence" value="ECO:0007669"/>
    <property type="project" value="UniProtKB-KW"/>
</dbReference>
<dbReference type="PANTHER" id="PTHR43261">
    <property type="entry name" value="TRANSLATION ELONGATION FACTOR G-RELATED"/>
    <property type="match status" value="1"/>
</dbReference>
<dbReference type="InterPro" id="IPR009000">
    <property type="entry name" value="Transl_B-barrel_sf"/>
</dbReference>
<dbReference type="InterPro" id="IPR041095">
    <property type="entry name" value="EFG_II"/>
</dbReference>
<dbReference type="InterPro" id="IPR014721">
    <property type="entry name" value="Ribsml_uS5_D2-typ_fold_subgr"/>
</dbReference>
<dbReference type="InterPro" id="IPR000795">
    <property type="entry name" value="T_Tr_GTP-bd_dom"/>
</dbReference>
<keyword evidence="4" id="KW-0251">Elongation factor</keyword>
<dbReference type="SMART" id="SM00838">
    <property type="entry name" value="EFG_C"/>
    <property type="match status" value="1"/>
</dbReference>
<dbReference type="Gene3D" id="3.30.70.870">
    <property type="entry name" value="Elongation Factor G (Translational Gtpase), domain 3"/>
    <property type="match status" value="1"/>
</dbReference>
<keyword evidence="2" id="KW-0342">GTP-binding</keyword>
<dbReference type="CDD" id="cd16262">
    <property type="entry name" value="EFG_III"/>
    <property type="match status" value="1"/>
</dbReference>
<dbReference type="Proteomes" id="UP000317778">
    <property type="component" value="Unassembled WGS sequence"/>
</dbReference>
<sequence length="708" mass="76277">MLPNAWTPKSFLRLPSLSEGGLVNDPKKIRTFGFFGHGGSGKTSLADAVLYLTSANSRQGKVDAGTSIFDFDEAEIERKISLNLALASCEHAGTIFNMVDTPGYADFIGEMISGARAVDLGVVVIDAAEGIGVGTEMSWKRLAEEKKGRALFINKLGKEDTDFASDYSQMVDAYGTSVAPITIPIGSGSSLSGVVDLLNEKAYVTKDGKTEEAPIPADVKGDVETYREKLIEAIVELDEDLLESYLEGNIPTVEQLTPVLRKGIAEGAAYPLFAGDALSLVGVKPFIEFAASLFPSPLEILPLKVQEGGEEKEIAPHPAGDALAYVFKTVSDPHLGDLLYVRVFSGEIASGSTLKNTDQGSSERIGQILSIQGRERSEIGKLSCGMIGGLVKLKSTGTGDTLSSKAAHSIGKMEFPNPPISVAIVPQSKGDEEKVSNALARLHDEDPTFVYRFDPELKQQLISGMGELHLDVILSKLKKKFGVSVDTRKPRIPYRETVTLEATARGRHKKQTGGRGQFGDVFLRLEPLSLGSGAEFASEIFGGAIPSKFIPSVEKGVRETVAQGFLAGYPMVDLKATVYDGSFHPVDSSDIAFKLAAQIAFRAACEKAKPILLEPILTVEVTVPEEFMGDVIGDLNSRRGKIQGMDSVGRNQVIKALVPEAEMYKYATTLRSVTQGRGFFTATFDHYEPVPRELSAKVIEEAKKAKEE</sequence>
<dbReference type="GO" id="GO:0032790">
    <property type="term" value="P:ribosome disassembly"/>
    <property type="evidence" value="ECO:0007669"/>
    <property type="project" value="TreeGrafter"/>
</dbReference>
<dbReference type="CDD" id="cd04088">
    <property type="entry name" value="EFG_mtEFG_II"/>
    <property type="match status" value="1"/>
</dbReference>
<dbReference type="NCBIfam" id="NF009379">
    <property type="entry name" value="PRK12740.1-3"/>
    <property type="match status" value="1"/>
</dbReference>
<evidence type="ECO:0000313" key="5">
    <source>
        <dbReference type="Proteomes" id="UP000317778"/>
    </source>
</evidence>
<proteinExistence type="predicted"/>
<dbReference type="SUPFAM" id="SSF50447">
    <property type="entry name" value="Translation proteins"/>
    <property type="match status" value="1"/>
</dbReference>
<dbReference type="AlphaFoldDB" id="A0A532V983"/>
<dbReference type="Pfam" id="PF22042">
    <property type="entry name" value="EF-G_D2"/>
    <property type="match status" value="1"/>
</dbReference>
<dbReference type="CDD" id="cd03713">
    <property type="entry name" value="EFG_mtEFG_C"/>
    <property type="match status" value="1"/>
</dbReference>